<gene>
    <name evidence="2" type="ORF">PY650_28830</name>
</gene>
<evidence type="ECO:0000313" key="3">
    <source>
        <dbReference type="Proteomes" id="UP001172630"/>
    </source>
</evidence>
<keyword evidence="3" id="KW-1185">Reference proteome</keyword>
<proteinExistence type="predicted"/>
<organism evidence="2 3">
    <name type="scientific">Rhizobium calliandrae</name>
    <dbReference type="NCBI Taxonomy" id="1312182"/>
    <lineage>
        <taxon>Bacteria</taxon>
        <taxon>Pseudomonadati</taxon>
        <taxon>Pseudomonadota</taxon>
        <taxon>Alphaproteobacteria</taxon>
        <taxon>Hyphomicrobiales</taxon>
        <taxon>Rhizobiaceae</taxon>
        <taxon>Rhizobium/Agrobacterium group</taxon>
        <taxon>Rhizobium</taxon>
    </lineage>
</organism>
<name>A0ABT7KNP7_9HYPH</name>
<dbReference type="EMBL" id="JARFYN010000054">
    <property type="protein sequence ID" value="MDL2409563.1"/>
    <property type="molecule type" value="Genomic_DNA"/>
</dbReference>
<dbReference type="Proteomes" id="UP001172630">
    <property type="component" value="Unassembled WGS sequence"/>
</dbReference>
<keyword evidence="1" id="KW-0812">Transmembrane</keyword>
<keyword evidence="1" id="KW-1133">Transmembrane helix</keyword>
<evidence type="ECO:0000256" key="1">
    <source>
        <dbReference type="SAM" id="Phobius"/>
    </source>
</evidence>
<reference evidence="2" key="1">
    <citation type="submission" date="2023-06" db="EMBL/GenBank/DDBJ databases">
        <title>Phylogenetic Diversity of Rhizobium strains.</title>
        <authorList>
            <person name="Moura F.T."/>
            <person name="Helene L.C.F."/>
            <person name="Hungria M."/>
        </authorList>
    </citation>
    <scope>NUCLEOTIDE SEQUENCE</scope>
    <source>
        <strain evidence="2">CCGE524</strain>
    </source>
</reference>
<keyword evidence="1" id="KW-0472">Membrane</keyword>
<dbReference type="RefSeq" id="WP_285883155.1">
    <property type="nucleotide sequence ID" value="NZ_JARFYN010000054.1"/>
</dbReference>
<evidence type="ECO:0000313" key="2">
    <source>
        <dbReference type="EMBL" id="MDL2409563.1"/>
    </source>
</evidence>
<dbReference type="InterPro" id="IPR018895">
    <property type="entry name" value="DUF2474"/>
</dbReference>
<protein>
    <submittedName>
        <fullName evidence="2">DUF2474 domain-containing protein</fullName>
    </submittedName>
</protein>
<sequence length="46" mass="5127">MASRTRLAGYFKRLGWMVAIWVLSVVTLGIFASVFRMFMSLAGLTA</sequence>
<feature type="transmembrane region" description="Helical" evidence="1">
    <location>
        <begin position="14"/>
        <end position="39"/>
    </location>
</feature>
<comment type="caution">
    <text evidence="2">The sequence shown here is derived from an EMBL/GenBank/DDBJ whole genome shotgun (WGS) entry which is preliminary data.</text>
</comment>
<accession>A0ABT7KNP7</accession>
<dbReference type="Pfam" id="PF10617">
    <property type="entry name" value="DUF2474"/>
    <property type="match status" value="1"/>
</dbReference>